<keyword evidence="8" id="KW-0131">Cell cycle</keyword>
<feature type="compositionally biased region" description="Low complexity" evidence="10">
    <location>
        <begin position="576"/>
        <end position="588"/>
    </location>
</feature>
<keyword evidence="4 11" id="KW-1133">Transmembrane helix</keyword>
<dbReference type="GO" id="GO:0005886">
    <property type="term" value="C:plasma membrane"/>
    <property type="evidence" value="ECO:0007669"/>
    <property type="project" value="UniProtKB-SubCell"/>
</dbReference>
<keyword evidence="3 11" id="KW-0812">Transmembrane</keyword>
<feature type="signal peptide" evidence="12">
    <location>
        <begin position="1"/>
        <end position="22"/>
    </location>
</feature>
<organism evidence="14 15">
    <name type="scientific">Brevibacillus laterosporus LMG 15441</name>
    <dbReference type="NCBI Taxonomy" id="1042163"/>
    <lineage>
        <taxon>Bacteria</taxon>
        <taxon>Bacillati</taxon>
        <taxon>Bacillota</taxon>
        <taxon>Bacilli</taxon>
        <taxon>Bacillales</taxon>
        <taxon>Paenibacillaceae</taxon>
        <taxon>Brevibacillus</taxon>
    </lineage>
</organism>
<dbReference type="eggNOG" id="COG1512">
    <property type="taxonomic scope" value="Bacteria"/>
</dbReference>
<sequence length="801" mass="91449">MKKRLLLLCLAGTLCFHNVAMASPFPKKTSDIVQDQAKIFKKDERKNLEESLKQTPGNYKVVVVESTEPEAKSPDEYAQKLYAEYKLEEDSLLMVLDKQKKDLGVYAGPKLVQQGAKSELLKGKLTAYFDPWKNTDKFDQGISQFAKEVQSELSKLPKPAETATATDVDPNIESQENTLLNWLPWWVFVLAGALFVGLIYLMILTMRRRTLMRDIDELEDWKDELLEKIEKIEVEKNKRRVSGVTEERYVALAARKEKLLGTSIPDIEMLIIEADEACDRFRFKVANNLILEGETMLNDIEDELEDLKNDTTQVVQAKNENKQAIPELEKMLEQVERKLSDVRLEYGLSFHELKTDLDRVGEMKATIKSAIASGDNVKAAEVAFEAHSILRETSDLLEQLPTYVNQVRTEMKEELHQLEQDIETALGGQYDLNQTALDEELLQVKQLVTSAGNALEEGNFHMLQTHVKAFVLKVESIYSNLEQAVLGEKGEGLTEQAQPVESSSTLTHEDTFKELADDHQEVTAENTREAIQENVERSNEEPREETDHPATQPSDAADTTVAYREAAVSETMTEDAPAAKQSAPAPQSDLQKSRSLINSRKRGQADGEEQHEYELVMPKIPKPMSQESEKLVKIEERPFIETEDDILDEMERISGELICIRQRIKRSYLPGVPDDLKTKFDTVVGLLGQIQLRMENTRYDIREVAYYLEEAHEQLMDTHYMAENTIAACQSAEGAIQYTNRYRRLNRQVNELLTKSEQAFRQLYFTEAYQLAEEARLIIEGDHDDDAGGRWMLRKKKRGER</sequence>
<feature type="coiled-coil region" evidence="9">
    <location>
        <begin position="290"/>
        <end position="345"/>
    </location>
</feature>
<dbReference type="Proteomes" id="UP000005850">
    <property type="component" value="Chromosome"/>
</dbReference>
<proteinExistence type="predicted"/>
<dbReference type="STRING" id="1042163.BRLA_c038960"/>
<evidence type="ECO:0000256" key="1">
    <source>
        <dbReference type="ARBA" id="ARBA00004162"/>
    </source>
</evidence>
<keyword evidence="15" id="KW-1185">Reference proteome</keyword>
<dbReference type="GO" id="GO:0000917">
    <property type="term" value="P:division septum assembly"/>
    <property type="evidence" value="ECO:0007669"/>
    <property type="project" value="UniProtKB-KW"/>
</dbReference>
<comment type="subcellular location">
    <subcellularLocation>
        <location evidence="1">Cell membrane</location>
        <topology evidence="1">Single-pass membrane protein</topology>
    </subcellularLocation>
</comment>
<dbReference type="EMBL" id="CP007806">
    <property type="protein sequence ID" value="AIG28179.1"/>
    <property type="molecule type" value="Genomic_DNA"/>
</dbReference>
<dbReference type="GO" id="GO:0000921">
    <property type="term" value="P:septin ring assembly"/>
    <property type="evidence" value="ECO:0007669"/>
    <property type="project" value="InterPro"/>
</dbReference>
<dbReference type="GO" id="GO:0005940">
    <property type="term" value="C:septin ring"/>
    <property type="evidence" value="ECO:0007669"/>
    <property type="project" value="InterPro"/>
</dbReference>
<dbReference type="HOGENOM" id="CLU_346714_0_0_9"/>
<evidence type="ECO:0000259" key="13">
    <source>
        <dbReference type="Pfam" id="PF04536"/>
    </source>
</evidence>
<feature type="region of interest" description="Disordered" evidence="10">
    <location>
        <begin position="531"/>
        <end position="611"/>
    </location>
</feature>
<dbReference type="InterPro" id="IPR007621">
    <property type="entry name" value="TPM_dom"/>
</dbReference>
<keyword evidence="7" id="KW-0717">Septation</keyword>
<evidence type="ECO:0000256" key="5">
    <source>
        <dbReference type="ARBA" id="ARBA00023054"/>
    </source>
</evidence>
<evidence type="ECO:0000256" key="4">
    <source>
        <dbReference type="ARBA" id="ARBA00022989"/>
    </source>
</evidence>
<evidence type="ECO:0000313" key="15">
    <source>
        <dbReference type="Proteomes" id="UP000005850"/>
    </source>
</evidence>
<dbReference type="InterPro" id="IPR010379">
    <property type="entry name" value="EzrA"/>
</dbReference>
<feature type="chain" id="PRO_5001709201" evidence="12">
    <location>
        <begin position="23"/>
        <end position="801"/>
    </location>
</feature>
<dbReference type="KEGG" id="blr:BRLA_c038960"/>
<dbReference type="Gene3D" id="3.10.310.50">
    <property type="match status" value="1"/>
</dbReference>
<evidence type="ECO:0000256" key="11">
    <source>
        <dbReference type="SAM" id="Phobius"/>
    </source>
</evidence>
<dbReference type="Pfam" id="PF04536">
    <property type="entry name" value="TPM_phosphatase"/>
    <property type="match status" value="1"/>
</dbReference>
<evidence type="ECO:0000256" key="10">
    <source>
        <dbReference type="SAM" id="MobiDB-lite"/>
    </source>
</evidence>
<reference evidence="14 15" key="1">
    <citation type="journal article" date="2011" name="J. Bacteriol.">
        <title>Genome sequence of Brevibacillus laterosporus LMG 15441, a pathogen of invertebrates.</title>
        <authorList>
            <person name="Djukic M."/>
            <person name="Poehlein A."/>
            <person name="Thurmer A."/>
            <person name="Daniel R."/>
        </authorList>
    </citation>
    <scope>NUCLEOTIDE SEQUENCE [LARGE SCALE GENOMIC DNA]</scope>
    <source>
        <strain evidence="14 15">LMG 15441</strain>
    </source>
</reference>
<gene>
    <name evidence="14" type="primary">ezrA</name>
    <name evidence="14" type="ORF">BRLA_c038960</name>
</gene>
<evidence type="ECO:0000256" key="2">
    <source>
        <dbReference type="ARBA" id="ARBA00022618"/>
    </source>
</evidence>
<feature type="coiled-coil region" evidence="9">
    <location>
        <begin position="208"/>
        <end position="238"/>
    </location>
</feature>
<evidence type="ECO:0000313" key="14">
    <source>
        <dbReference type="EMBL" id="AIG28179.1"/>
    </source>
</evidence>
<dbReference type="Pfam" id="PF06160">
    <property type="entry name" value="EzrA"/>
    <property type="match status" value="2"/>
</dbReference>
<protein>
    <submittedName>
        <fullName evidence="14">Septation ring formation regulator EzrA</fullName>
    </submittedName>
</protein>
<dbReference type="RefSeq" id="WP_003334852.1">
    <property type="nucleotide sequence ID" value="NZ_CP007806.1"/>
</dbReference>
<feature type="compositionally biased region" description="Basic and acidic residues" evidence="10">
    <location>
        <begin position="531"/>
        <end position="548"/>
    </location>
</feature>
<evidence type="ECO:0000256" key="7">
    <source>
        <dbReference type="ARBA" id="ARBA00023210"/>
    </source>
</evidence>
<feature type="coiled-coil region" evidence="9">
    <location>
        <begin position="735"/>
        <end position="762"/>
    </location>
</feature>
<keyword evidence="6 11" id="KW-0472">Membrane</keyword>
<evidence type="ECO:0000256" key="12">
    <source>
        <dbReference type="SAM" id="SignalP"/>
    </source>
</evidence>
<keyword evidence="5 9" id="KW-0175">Coiled coil</keyword>
<evidence type="ECO:0000256" key="8">
    <source>
        <dbReference type="ARBA" id="ARBA00023306"/>
    </source>
</evidence>
<dbReference type="eggNOG" id="COG4477">
    <property type="taxonomic scope" value="Bacteria"/>
</dbReference>
<feature type="transmembrane region" description="Helical" evidence="11">
    <location>
        <begin position="182"/>
        <end position="203"/>
    </location>
</feature>
<accession>A0A075R8K2</accession>
<dbReference type="AlphaFoldDB" id="A0A075R8K2"/>
<keyword evidence="2" id="KW-0132">Cell division</keyword>
<feature type="domain" description="TPM" evidence="13">
    <location>
        <begin position="33"/>
        <end position="150"/>
    </location>
</feature>
<evidence type="ECO:0000256" key="6">
    <source>
        <dbReference type="ARBA" id="ARBA00023136"/>
    </source>
</evidence>
<evidence type="ECO:0000256" key="3">
    <source>
        <dbReference type="ARBA" id="ARBA00022692"/>
    </source>
</evidence>
<name>A0A075R8K2_BRELA</name>
<keyword evidence="12" id="KW-0732">Signal</keyword>
<evidence type="ECO:0000256" key="9">
    <source>
        <dbReference type="SAM" id="Coils"/>
    </source>
</evidence>
<feature type="compositionally biased region" description="Polar residues" evidence="10">
    <location>
        <begin position="589"/>
        <end position="598"/>
    </location>
</feature>